<comment type="subcellular location">
    <subcellularLocation>
        <location evidence="5">Nucleus</location>
    </subcellularLocation>
</comment>
<protein>
    <recommendedName>
        <fullName evidence="6">Fork-head domain-containing protein</fullName>
    </recommendedName>
</protein>
<keyword evidence="5" id="KW-0539">Nucleus</keyword>
<dbReference type="PANTHER" id="PTHR10188:SF43">
    <property type="entry name" value="ASPARAGINASE (EUROFUNG)"/>
    <property type="match status" value="1"/>
</dbReference>
<dbReference type="Gene3D" id="3.60.20.30">
    <property type="entry name" value="(Glycosyl)asparaginase"/>
    <property type="match status" value="1"/>
</dbReference>
<evidence type="ECO:0000256" key="2">
    <source>
        <dbReference type="PIRSR" id="PIRSR600246-1"/>
    </source>
</evidence>
<feature type="DNA-binding region" description="Fork-head" evidence="5">
    <location>
        <begin position="113"/>
        <end position="202"/>
    </location>
</feature>
<organism evidence="7 8">
    <name type="scientific">Alectoria fallacina</name>
    <dbReference type="NCBI Taxonomy" id="1903189"/>
    <lineage>
        <taxon>Eukaryota</taxon>
        <taxon>Fungi</taxon>
        <taxon>Dikarya</taxon>
        <taxon>Ascomycota</taxon>
        <taxon>Pezizomycotina</taxon>
        <taxon>Lecanoromycetes</taxon>
        <taxon>OSLEUM clade</taxon>
        <taxon>Lecanoromycetidae</taxon>
        <taxon>Lecanorales</taxon>
        <taxon>Lecanorineae</taxon>
        <taxon>Parmeliaceae</taxon>
        <taxon>Alectoria</taxon>
    </lineage>
</organism>
<keyword evidence="1 5" id="KW-0238">DNA-binding</keyword>
<gene>
    <name evidence="7" type="ORF">ALECFALPRED_000098</name>
</gene>
<feature type="binding site" evidence="3">
    <location>
        <begin position="369"/>
        <end position="372"/>
    </location>
    <ligand>
        <name>substrate</name>
    </ligand>
</feature>
<evidence type="ECO:0000256" key="4">
    <source>
        <dbReference type="PIRSR" id="PIRSR600246-3"/>
    </source>
</evidence>
<evidence type="ECO:0000256" key="3">
    <source>
        <dbReference type="PIRSR" id="PIRSR600246-2"/>
    </source>
</evidence>
<evidence type="ECO:0000256" key="1">
    <source>
        <dbReference type="ARBA" id="ARBA00023125"/>
    </source>
</evidence>
<proteinExistence type="predicted"/>
<evidence type="ECO:0000259" key="6">
    <source>
        <dbReference type="PROSITE" id="PS50039"/>
    </source>
</evidence>
<dbReference type="InterPro" id="IPR036388">
    <property type="entry name" value="WH-like_DNA-bd_sf"/>
</dbReference>
<feature type="domain" description="Fork-head" evidence="6">
    <location>
        <begin position="113"/>
        <end position="202"/>
    </location>
</feature>
<sequence>MVTRGFRKRACAVVLVNKVKNPIKLAREMLVRGENDGSGGGGPNGSAGGAQGHCCLGGETVENLARRWGLDMVNESYFWTRKRWDEHKRGLHESEDERTLRQKMQIWPYSVDSYTFLIGLAILQAPGSRATVSDISEWLSKKAAWRAGPQYIWQTRVSSELKRENEPHHVLHQYLGKGRYFVEQQPQENEACGPEPYWTIAPGKVSQFVKAKDEGYALHNEHEEHQKDQYRWPLFPEQDSGWDGQAYLPQGTVGCVALDQYGTMCVATSTGGLTNKLSGRIGDTPTIGAGFWASEWNQPSLEKRKRQPQDLSSRIPAALNNIADGLRNFIGDCIPNFSGYQELLSFQELGPEKAEESMSSIKAVAMSGTGNGDSFLRLAAASTAGAIVRFSPDRTLASSVNQIAGSGGELQRSAGDRWGETGEGEGGIIGIELVGGRGTVVFDFNCGGMFRCWVDDHGRERVMVFKDEY</sequence>
<dbReference type="GO" id="GO:0003700">
    <property type="term" value="F:DNA-binding transcription factor activity"/>
    <property type="evidence" value="ECO:0007669"/>
    <property type="project" value="InterPro"/>
</dbReference>
<feature type="site" description="Cleavage; by autolysis" evidence="4">
    <location>
        <begin position="251"/>
        <end position="252"/>
    </location>
</feature>
<dbReference type="GO" id="GO:0043565">
    <property type="term" value="F:sequence-specific DNA binding"/>
    <property type="evidence" value="ECO:0007669"/>
    <property type="project" value="InterPro"/>
</dbReference>
<dbReference type="AlphaFoldDB" id="A0A8H3I4J3"/>
<feature type="binding site" evidence="3">
    <location>
        <begin position="280"/>
        <end position="283"/>
    </location>
    <ligand>
        <name>substrate</name>
    </ligand>
</feature>
<evidence type="ECO:0000313" key="7">
    <source>
        <dbReference type="EMBL" id="CAF9903005.1"/>
    </source>
</evidence>
<dbReference type="InterPro" id="IPR029055">
    <property type="entry name" value="Ntn_hydrolases_N"/>
</dbReference>
<name>A0A8H3I4J3_9LECA</name>
<dbReference type="Gene3D" id="1.10.10.10">
    <property type="entry name" value="Winged helix-like DNA-binding domain superfamily/Winged helix DNA-binding domain"/>
    <property type="match status" value="1"/>
</dbReference>
<dbReference type="SUPFAM" id="SSF56235">
    <property type="entry name" value="N-terminal nucleophile aminohydrolases (Ntn hydrolases)"/>
    <property type="match status" value="1"/>
</dbReference>
<dbReference type="GO" id="GO:0005634">
    <property type="term" value="C:nucleus"/>
    <property type="evidence" value="ECO:0007669"/>
    <property type="project" value="UniProtKB-SubCell"/>
</dbReference>
<dbReference type="OrthoDB" id="2262349at2759"/>
<dbReference type="PANTHER" id="PTHR10188">
    <property type="entry name" value="L-ASPARAGINASE"/>
    <property type="match status" value="1"/>
</dbReference>
<dbReference type="Proteomes" id="UP000664203">
    <property type="component" value="Unassembled WGS sequence"/>
</dbReference>
<comment type="caution">
    <text evidence="7">The sequence shown here is derived from an EMBL/GenBank/DDBJ whole genome shotgun (WGS) entry which is preliminary data.</text>
</comment>
<feature type="active site" description="Nucleophile" evidence="2">
    <location>
        <position position="252"/>
    </location>
</feature>
<dbReference type="InterPro" id="IPR000246">
    <property type="entry name" value="Peptidase_T2"/>
</dbReference>
<keyword evidence="8" id="KW-1185">Reference proteome</keyword>
<dbReference type="GO" id="GO:0005737">
    <property type="term" value="C:cytoplasm"/>
    <property type="evidence" value="ECO:0007669"/>
    <property type="project" value="TreeGrafter"/>
</dbReference>
<dbReference type="InterPro" id="IPR001766">
    <property type="entry name" value="Fork_head_dom"/>
</dbReference>
<dbReference type="PROSITE" id="PS50039">
    <property type="entry name" value="FORK_HEAD_3"/>
    <property type="match status" value="1"/>
</dbReference>
<evidence type="ECO:0000256" key="5">
    <source>
        <dbReference type="PROSITE-ProRule" id="PRU00089"/>
    </source>
</evidence>
<accession>A0A8H3I4J3</accession>
<dbReference type="GO" id="GO:0016787">
    <property type="term" value="F:hydrolase activity"/>
    <property type="evidence" value="ECO:0007669"/>
    <property type="project" value="InterPro"/>
</dbReference>
<dbReference type="EMBL" id="CAJPDR010000001">
    <property type="protein sequence ID" value="CAF9903005.1"/>
    <property type="molecule type" value="Genomic_DNA"/>
</dbReference>
<dbReference type="Pfam" id="PF01112">
    <property type="entry name" value="Asparaginase_2"/>
    <property type="match status" value="1"/>
</dbReference>
<reference evidence="7" key="1">
    <citation type="submission" date="2021-03" db="EMBL/GenBank/DDBJ databases">
        <authorList>
            <person name="Tagirdzhanova G."/>
        </authorList>
    </citation>
    <scope>NUCLEOTIDE SEQUENCE</scope>
</reference>
<evidence type="ECO:0000313" key="8">
    <source>
        <dbReference type="Proteomes" id="UP000664203"/>
    </source>
</evidence>